<protein>
    <recommendedName>
        <fullName evidence="4">HTH hxlR-type domain-containing protein</fullName>
    </recommendedName>
</protein>
<dbReference type="PROSITE" id="PS51118">
    <property type="entry name" value="HTH_HXLR"/>
    <property type="match status" value="1"/>
</dbReference>
<evidence type="ECO:0000256" key="3">
    <source>
        <dbReference type="ARBA" id="ARBA00023163"/>
    </source>
</evidence>
<organism evidence="5">
    <name type="scientific">marine metagenome</name>
    <dbReference type="NCBI Taxonomy" id="408172"/>
    <lineage>
        <taxon>unclassified sequences</taxon>
        <taxon>metagenomes</taxon>
        <taxon>ecological metagenomes</taxon>
    </lineage>
</organism>
<evidence type="ECO:0000259" key="4">
    <source>
        <dbReference type="PROSITE" id="PS51118"/>
    </source>
</evidence>
<keyword evidence="1" id="KW-0805">Transcription regulation</keyword>
<keyword evidence="2" id="KW-0238">DNA-binding</keyword>
<proteinExistence type="predicted"/>
<evidence type="ECO:0000256" key="2">
    <source>
        <dbReference type="ARBA" id="ARBA00023125"/>
    </source>
</evidence>
<dbReference type="SUPFAM" id="SSF46785">
    <property type="entry name" value="Winged helix' DNA-binding domain"/>
    <property type="match status" value="1"/>
</dbReference>
<feature type="domain" description="HTH hxlR-type" evidence="4">
    <location>
        <begin position="11"/>
        <end position="107"/>
    </location>
</feature>
<accession>A0A381WXS3</accession>
<dbReference type="EMBL" id="UINC01013168">
    <property type="protein sequence ID" value="SVA57061.1"/>
    <property type="molecule type" value="Genomic_DNA"/>
</dbReference>
<dbReference type="AlphaFoldDB" id="A0A381WXS3"/>
<dbReference type="InterPro" id="IPR036390">
    <property type="entry name" value="WH_DNA-bd_sf"/>
</dbReference>
<name>A0A381WXS3_9ZZZZ</name>
<dbReference type="PANTHER" id="PTHR33204:SF18">
    <property type="entry name" value="TRANSCRIPTIONAL REGULATORY PROTEIN"/>
    <property type="match status" value="1"/>
</dbReference>
<sequence length="150" mass="17091">MTKRSYEQLECPIARSLSVLGDQWTLMIVRDALMGIRRFEGFQKSLCISRNLLTRRLLHLVAEGLLTKEKIHGSRRYEYCPTQKCKDLLGVILAFSEWGEQWCPDPGGPLVHIRHTDSGKSVGMRPVMLDKGIEISLGEVELAHLREKDS</sequence>
<dbReference type="PANTHER" id="PTHR33204">
    <property type="entry name" value="TRANSCRIPTIONAL REGULATOR, MARR FAMILY"/>
    <property type="match status" value="1"/>
</dbReference>
<keyword evidence="3" id="KW-0804">Transcription</keyword>
<dbReference type="Gene3D" id="1.10.10.10">
    <property type="entry name" value="Winged helix-like DNA-binding domain superfamily/Winged helix DNA-binding domain"/>
    <property type="match status" value="1"/>
</dbReference>
<evidence type="ECO:0000313" key="5">
    <source>
        <dbReference type="EMBL" id="SVA57061.1"/>
    </source>
</evidence>
<dbReference type="InterPro" id="IPR036388">
    <property type="entry name" value="WH-like_DNA-bd_sf"/>
</dbReference>
<dbReference type="Pfam" id="PF01638">
    <property type="entry name" value="HxlR"/>
    <property type="match status" value="1"/>
</dbReference>
<evidence type="ECO:0000256" key="1">
    <source>
        <dbReference type="ARBA" id="ARBA00023015"/>
    </source>
</evidence>
<gene>
    <name evidence="5" type="ORF">METZ01_LOCUS109915</name>
</gene>
<dbReference type="GO" id="GO:0003677">
    <property type="term" value="F:DNA binding"/>
    <property type="evidence" value="ECO:0007669"/>
    <property type="project" value="UniProtKB-KW"/>
</dbReference>
<reference evidence="5" key="1">
    <citation type="submission" date="2018-05" db="EMBL/GenBank/DDBJ databases">
        <authorList>
            <person name="Lanie J.A."/>
            <person name="Ng W.-L."/>
            <person name="Kazmierczak K.M."/>
            <person name="Andrzejewski T.M."/>
            <person name="Davidsen T.M."/>
            <person name="Wayne K.J."/>
            <person name="Tettelin H."/>
            <person name="Glass J.I."/>
            <person name="Rusch D."/>
            <person name="Podicherti R."/>
            <person name="Tsui H.-C.T."/>
            <person name="Winkler M.E."/>
        </authorList>
    </citation>
    <scope>NUCLEOTIDE SEQUENCE</scope>
</reference>
<dbReference type="InterPro" id="IPR002577">
    <property type="entry name" value="HTH_HxlR"/>
</dbReference>